<dbReference type="InterPro" id="IPR036361">
    <property type="entry name" value="SAP_dom_sf"/>
</dbReference>
<dbReference type="Gene3D" id="1.10.720.30">
    <property type="entry name" value="SAP domain"/>
    <property type="match status" value="1"/>
</dbReference>
<dbReference type="Pfam" id="PF02037">
    <property type="entry name" value="SAP"/>
    <property type="match status" value="1"/>
</dbReference>
<dbReference type="Proteomes" id="UP001627284">
    <property type="component" value="Unassembled WGS sequence"/>
</dbReference>
<evidence type="ECO:0000259" key="2">
    <source>
        <dbReference type="PROSITE" id="PS50800"/>
    </source>
</evidence>
<feature type="compositionally biased region" description="Polar residues" evidence="1">
    <location>
        <begin position="468"/>
        <end position="478"/>
    </location>
</feature>
<reference evidence="3 4" key="1">
    <citation type="submission" date="2024-05" db="EMBL/GenBank/DDBJ databases">
        <title>De novo assembly of an allotetraploid wild potato.</title>
        <authorList>
            <person name="Hosaka A.J."/>
        </authorList>
    </citation>
    <scope>NUCLEOTIDE SEQUENCE [LARGE SCALE GENOMIC DNA]</scope>
    <source>
        <tissue evidence="3">Young leaves</tissue>
    </source>
</reference>
<dbReference type="PANTHER" id="PTHR47031">
    <property type="entry name" value="SAP DNA-BINDING DOMAIN-CONTAINING PROTEIN"/>
    <property type="match status" value="1"/>
</dbReference>
<dbReference type="Pfam" id="PF16294">
    <property type="entry name" value="RSB_motif"/>
    <property type="match status" value="1"/>
</dbReference>
<accession>A0ABD2S8Q7</accession>
<evidence type="ECO:0000256" key="1">
    <source>
        <dbReference type="SAM" id="MobiDB-lite"/>
    </source>
</evidence>
<name>A0ABD2S8Q7_9SOLN</name>
<feature type="domain" description="SAP" evidence="2">
    <location>
        <begin position="12"/>
        <end position="46"/>
    </location>
</feature>
<feature type="compositionally biased region" description="Basic and acidic residues" evidence="1">
    <location>
        <begin position="479"/>
        <end position="512"/>
    </location>
</feature>
<feature type="compositionally biased region" description="Polar residues" evidence="1">
    <location>
        <begin position="519"/>
        <end position="532"/>
    </location>
</feature>
<sequence>MSDYPVLDNLPIDKWKVPALREELKRRNLMTKGLKDDLVNRLNNAIHRERGEPEVEESTEINSDVLEWNNKSMGNPQNKVIKGSDRDTDPANATKVLDEVATGGTDDVSGVREHSEASVGSTSVINEIVSTDQFVEAKIDKKQEVIDSSLNNDVVDEVSGVRYAAIQSSGTVQDIEDTRISSSEGVLEDNLRRQENDAEVTPLTSKDALGNNSIKLEDEGLKLSGMDAEYDKSNPDTQVYEVNPDLGSQVKSDAFSTDTLPINENNDLNDNLNADNVKLVTEVVRQEMESSSKDLSDVGSIYPLDDQMPHEMQGHVGETVDDKSSEVIFSMKKANADQVSVAVTKVEHGLESNTLNNSEQKDVQFEKTRTLGDVIDPSLSPKKVEVSAEDKHCIAASSDDRKVLGKISEVVDDQNMEKINLDQSSADDSMEEDVVETKHVAFDHISKVNDKTEESIAGMTKEPKVVRNGSSDAMQQDNPSEKVESPQETKDRSPELSEKRKFQGDGSKEPAKRQRRWNTENLNTAEPQNSSIALSENLVQTIPVKPIFGRTDSTVSEDAPKERLVPKSSKTATNSLKIENFLRPFTLKAVQELLARTGEVCSFWMDQIKTHCYVTYSSVEEAIETRNAVYNLQWPPKGGRLLVADFVAPQQVQTKIDGREPSTPETNHSPAVPPASSSVQAPPAWQQGRKQQVESEHPLTRQPPPAPPTALPIKERLAPPAWQQGRKQQVESEHPLMRQAPPAPPSAPPIKERLAPPVADKNDPPVITLDDIFRKTKAAPRIYYLPLTDEEVAKKLASRGGAEN</sequence>
<keyword evidence="4" id="KW-1185">Reference proteome</keyword>
<proteinExistence type="predicted"/>
<dbReference type="InterPro" id="IPR003034">
    <property type="entry name" value="SAP_dom"/>
</dbReference>
<protein>
    <recommendedName>
        <fullName evidence="2">SAP domain-containing protein</fullName>
    </recommendedName>
</protein>
<feature type="compositionally biased region" description="Low complexity" evidence="1">
    <location>
        <begin position="674"/>
        <end position="684"/>
    </location>
</feature>
<dbReference type="SUPFAM" id="SSF68906">
    <property type="entry name" value="SAP domain"/>
    <property type="match status" value="1"/>
</dbReference>
<evidence type="ECO:0000313" key="3">
    <source>
        <dbReference type="EMBL" id="KAL3340033.1"/>
    </source>
</evidence>
<feature type="compositionally biased region" description="Pro residues" evidence="1">
    <location>
        <begin position="701"/>
        <end position="710"/>
    </location>
</feature>
<organism evidence="3 4">
    <name type="scientific">Solanum stoloniferum</name>
    <dbReference type="NCBI Taxonomy" id="62892"/>
    <lineage>
        <taxon>Eukaryota</taxon>
        <taxon>Viridiplantae</taxon>
        <taxon>Streptophyta</taxon>
        <taxon>Embryophyta</taxon>
        <taxon>Tracheophyta</taxon>
        <taxon>Spermatophyta</taxon>
        <taxon>Magnoliopsida</taxon>
        <taxon>eudicotyledons</taxon>
        <taxon>Gunneridae</taxon>
        <taxon>Pentapetalae</taxon>
        <taxon>asterids</taxon>
        <taxon>lamiids</taxon>
        <taxon>Solanales</taxon>
        <taxon>Solanaceae</taxon>
        <taxon>Solanoideae</taxon>
        <taxon>Solaneae</taxon>
        <taxon>Solanum</taxon>
    </lineage>
</organism>
<feature type="region of interest" description="Disordered" evidence="1">
    <location>
        <begin position="452"/>
        <end position="532"/>
    </location>
</feature>
<dbReference type="AlphaFoldDB" id="A0ABD2S8Q7"/>
<dbReference type="EMBL" id="JBJKTR010000016">
    <property type="protein sequence ID" value="KAL3340033.1"/>
    <property type="molecule type" value="Genomic_DNA"/>
</dbReference>
<dbReference type="CDD" id="cd12432">
    <property type="entry name" value="RRM_ACINU"/>
    <property type="match status" value="1"/>
</dbReference>
<dbReference type="PANTHER" id="PTHR47031:SF11">
    <property type="entry name" value="SAP DOMAIN CONTAINING PROTEIN"/>
    <property type="match status" value="1"/>
</dbReference>
<feature type="region of interest" description="Disordered" evidence="1">
    <location>
        <begin position="71"/>
        <end position="91"/>
    </location>
</feature>
<dbReference type="SMART" id="SM00513">
    <property type="entry name" value="SAP"/>
    <property type="match status" value="1"/>
</dbReference>
<dbReference type="InterPro" id="IPR034257">
    <property type="entry name" value="Acinus_RRM"/>
</dbReference>
<dbReference type="InterPro" id="IPR035979">
    <property type="entry name" value="RBD_domain_sf"/>
</dbReference>
<dbReference type="SUPFAM" id="SSF54928">
    <property type="entry name" value="RNA-binding domain, RBD"/>
    <property type="match status" value="1"/>
</dbReference>
<evidence type="ECO:0000313" key="4">
    <source>
        <dbReference type="Proteomes" id="UP001627284"/>
    </source>
</evidence>
<feature type="region of interest" description="Disordered" evidence="1">
    <location>
        <begin position="656"/>
        <end position="765"/>
    </location>
</feature>
<dbReference type="PROSITE" id="PS50800">
    <property type="entry name" value="SAP"/>
    <property type="match status" value="1"/>
</dbReference>
<comment type="caution">
    <text evidence="3">The sequence shown here is derived from an EMBL/GenBank/DDBJ whole genome shotgun (WGS) entry which is preliminary data.</text>
</comment>
<dbReference type="InterPro" id="IPR032552">
    <property type="entry name" value="RSB_motif"/>
</dbReference>
<gene>
    <name evidence="3" type="ORF">AABB24_028577</name>
</gene>